<evidence type="ECO:0000256" key="2">
    <source>
        <dbReference type="ARBA" id="ARBA00022692"/>
    </source>
</evidence>
<gene>
    <name evidence="7" type="ORF">GS601_01995</name>
</gene>
<evidence type="ECO:0000256" key="5">
    <source>
        <dbReference type="SAM" id="Phobius"/>
    </source>
</evidence>
<organism evidence="7 8">
    <name type="scientific">Myxacorys almedinensis A</name>
    <dbReference type="NCBI Taxonomy" id="2690445"/>
    <lineage>
        <taxon>Bacteria</taxon>
        <taxon>Bacillati</taxon>
        <taxon>Cyanobacteriota</taxon>
        <taxon>Cyanophyceae</taxon>
        <taxon>Leptolyngbyales</taxon>
        <taxon>Leptolyngbyaceae</taxon>
        <taxon>Myxacorys</taxon>
        <taxon>Myxacorys almedinensis</taxon>
    </lineage>
</organism>
<feature type="transmembrane region" description="Helical" evidence="5">
    <location>
        <begin position="193"/>
        <end position="224"/>
    </location>
</feature>
<evidence type="ECO:0000256" key="4">
    <source>
        <dbReference type="ARBA" id="ARBA00023136"/>
    </source>
</evidence>
<reference evidence="7" key="1">
    <citation type="submission" date="2019-12" db="EMBL/GenBank/DDBJ databases">
        <title>High-Quality draft genome sequences of three cyanobacteria isolated from the limestone walls of the Old Cathedral of Coimbra.</title>
        <authorList>
            <person name="Tiago I."/>
            <person name="Soares F."/>
            <person name="Portugal A."/>
        </authorList>
    </citation>
    <scope>NUCLEOTIDE SEQUENCE</scope>
    <source>
        <strain evidence="7">A</strain>
    </source>
</reference>
<dbReference type="AlphaFoldDB" id="A0A8J8CLG4"/>
<dbReference type="GO" id="GO:0016874">
    <property type="term" value="F:ligase activity"/>
    <property type="evidence" value="ECO:0007669"/>
    <property type="project" value="UniProtKB-KW"/>
</dbReference>
<keyword evidence="3 5" id="KW-1133">Transmembrane helix</keyword>
<dbReference type="PANTHER" id="PTHR37422:SF17">
    <property type="entry name" value="O-ANTIGEN LIGASE"/>
    <property type="match status" value="1"/>
</dbReference>
<feature type="transmembrane region" description="Helical" evidence="5">
    <location>
        <begin position="331"/>
        <end position="355"/>
    </location>
</feature>
<comment type="caution">
    <text evidence="7">The sequence shown here is derived from an EMBL/GenBank/DDBJ whole genome shotgun (WGS) entry which is preliminary data.</text>
</comment>
<feature type="transmembrane region" description="Helical" evidence="5">
    <location>
        <begin position="381"/>
        <end position="400"/>
    </location>
</feature>
<keyword evidence="2 5" id="KW-0812">Transmembrane</keyword>
<feature type="transmembrane region" description="Helical" evidence="5">
    <location>
        <begin position="123"/>
        <end position="145"/>
    </location>
</feature>
<evidence type="ECO:0000256" key="3">
    <source>
        <dbReference type="ARBA" id="ARBA00022989"/>
    </source>
</evidence>
<dbReference type="InterPro" id="IPR051533">
    <property type="entry name" value="WaaL-like"/>
</dbReference>
<feature type="transmembrane region" description="Helical" evidence="5">
    <location>
        <begin position="236"/>
        <end position="257"/>
    </location>
</feature>
<comment type="subcellular location">
    <subcellularLocation>
        <location evidence="1">Membrane</location>
        <topology evidence="1">Multi-pass membrane protein</topology>
    </subcellularLocation>
</comment>
<dbReference type="EMBL" id="WVIE01000002">
    <property type="protein sequence ID" value="NDJ16067.1"/>
    <property type="molecule type" value="Genomic_DNA"/>
</dbReference>
<keyword evidence="4 5" id="KW-0472">Membrane</keyword>
<dbReference type="RefSeq" id="WP_162421587.1">
    <property type="nucleotide sequence ID" value="NZ_WVIE01000002.1"/>
</dbReference>
<feature type="transmembrane region" description="Helical" evidence="5">
    <location>
        <begin position="37"/>
        <end position="60"/>
    </location>
</feature>
<name>A0A8J8CLG4_9CYAN</name>
<evidence type="ECO:0000313" key="7">
    <source>
        <dbReference type="EMBL" id="NDJ16067.1"/>
    </source>
</evidence>
<dbReference type="InterPro" id="IPR007016">
    <property type="entry name" value="O-antigen_ligase-rel_domated"/>
</dbReference>
<accession>A0A8J8CLG4</accession>
<dbReference type="Pfam" id="PF04932">
    <property type="entry name" value="Wzy_C"/>
    <property type="match status" value="1"/>
</dbReference>
<proteinExistence type="predicted"/>
<dbReference type="GO" id="GO:0016020">
    <property type="term" value="C:membrane"/>
    <property type="evidence" value="ECO:0007669"/>
    <property type="project" value="UniProtKB-SubCell"/>
</dbReference>
<sequence>MKKLLGFAETCFVVLGFTFFTGGLALGGTEDGATGIIPTAIVTAIRYFIWLVSSLLIVVHWRKALFTASRDWIIWAVLALTLVSFAWSDFPELVFWNGREVLQMISFALYFATRFTLREQVRLLALSLVLGGLVSALLAIGLPGIGKHGADHPGAWKGIYDYKNTFGSMMVLGVTTLFLMPTERRIEQVFKRFGLALCTALILLTTSKTSLVLLFVMLGILMFYQRFRWQGKFSVILLNLGVLAVGCVVTLLSSTWVDIVKGLGRDPTLSGRTYIWQVVNIHFWERPWFGFGRSAFWSAESRFPRTAALFFGDRYVPPHAHNGFMDTALDIGLIGLGLFLISFIAAYVCALRRAYAAEHSEELFPLAFLTFLALNNMTESYLLRLCNVYLVLFIAMTLTLRRRWESNEEESFEESPQMTGYGNLRVRRDQN</sequence>
<evidence type="ECO:0000256" key="1">
    <source>
        <dbReference type="ARBA" id="ARBA00004141"/>
    </source>
</evidence>
<keyword evidence="8" id="KW-1185">Reference proteome</keyword>
<dbReference type="Proteomes" id="UP000646053">
    <property type="component" value="Unassembled WGS sequence"/>
</dbReference>
<evidence type="ECO:0000259" key="6">
    <source>
        <dbReference type="Pfam" id="PF04932"/>
    </source>
</evidence>
<keyword evidence="7" id="KW-0436">Ligase</keyword>
<evidence type="ECO:0000313" key="8">
    <source>
        <dbReference type="Proteomes" id="UP000646053"/>
    </source>
</evidence>
<dbReference type="PANTHER" id="PTHR37422">
    <property type="entry name" value="TEICHURONIC ACID BIOSYNTHESIS PROTEIN TUAE"/>
    <property type="match status" value="1"/>
</dbReference>
<feature type="domain" description="O-antigen ligase-related" evidence="6">
    <location>
        <begin position="194"/>
        <end position="340"/>
    </location>
</feature>
<feature type="transmembrane region" description="Helical" evidence="5">
    <location>
        <begin position="72"/>
        <end position="88"/>
    </location>
</feature>
<protein>
    <submittedName>
        <fullName evidence="7">O-antigen ligase family protein</fullName>
    </submittedName>
</protein>